<evidence type="ECO:0000313" key="2">
    <source>
        <dbReference type="EMBL" id="MCP9762139.1"/>
    </source>
</evidence>
<organism evidence="2 3">
    <name type="scientific">Lacihabitans soyangensis</name>
    <dbReference type="NCBI Taxonomy" id="869394"/>
    <lineage>
        <taxon>Bacteria</taxon>
        <taxon>Pseudomonadati</taxon>
        <taxon>Bacteroidota</taxon>
        <taxon>Cytophagia</taxon>
        <taxon>Cytophagales</taxon>
        <taxon>Leadbetterellaceae</taxon>
        <taxon>Lacihabitans</taxon>
    </lineage>
</organism>
<evidence type="ECO:0000256" key="1">
    <source>
        <dbReference type="SAM" id="SignalP"/>
    </source>
</evidence>
<dbReference type="RefSeq" id="WP_255035894.1">
    <property type="nucleotide sequence ID" value="NZ_RJUF01000006.1"/>
</dbReference>
<dbReference type="AlphaFoldDB" id="A0AAE3GZF4"/>
<dbReference type="EMBL" id="RJUF01000006">
    <property type="protein sequence ID" value="MCP9762139.1"/>
    <property type="molecule type" value="Genomic_DNA"/>
</dbReference>
<reference evidence="2 3" key="1">
    <citation type="submission" date="2018-11" db="EMBL/GenBank/DDBJ databases">
        <title>Novel bacteria species description.</title>
        <authorList>
            <person name="Han J.-H."/>
        </authorList>
    </citation>
    <scope>NUCLEOTIDE SEQUENCE [LARGE SCALE GENOMIC DNA]</scope>
    <source>
        <strain evidence="2 3">KCTC23259</strain>
    </source>
</reference>
<keyword evidence="1" id="KW-0732">Signal</keyword>
<protein>
    <submittedName>
        <fullName evidence="2">DUF3857 domain-containing protein</fullName>
    </submittedName>
</protein>
<evidence type="ECO:0000313" key="3">
    <source>
        <dbReference type="Proteomes" id="UP001204144"/>
    </source>
</evidence>
<feature type="signal peptide" evidence="1">
    <location>
        <begin position="1"/>
        <end position="17"/>
    </location>
</feature>
<name>A0AAE3GZF4_9BACT</name>
<accession>A0AAE3GZF4</accession>
<keyword evidence="3" id="KW-1185">Reference proteome</keyword>
<dbReference type="Proteomes" id="UP001204144">
    <property type="component" value="Unassembled WGS sequence"/>
</dbReference>
<sequence length="649" mass="73993">MKKLVLALTLLGSPLFAQDLQFFKLDFIKKTNNKLSTLSEAEKKEPAILLDSKIYVEYYKDSLTQNVEQYYGLMRRFHIHEAGAVDSYNKVYLPISASSELIDIKVRSINPKGIVKELGQSAIKETTEEGQTYKMVAVEGLEPGSEMEFFYVIKTPINIYSTEPLLKKLPIRNWDFLIVSPDFLKFEAKLYNAVGIKKDTVINKKAFVSYNLKDITPVFDEKYSSENANTPRIEYKLTYNTAKDNNKLFTWKDAGNQFFEMMHARSKNTLKEIEKVLKKEKILEMPEDQAIRAIENYIKSNINIKEDAEDAMPEAILKSKYAEAGGLARLYVQMFEAANVNYELGIGISRFKKKFDKAFETWTQLDKYFFYFPNAKKYLDPSNPMLRLGQIESGLEGTDALFIANISLGETKSGISKIKTIPFSTAALNYNNIDAEVSFPANLAHANIKLTRTLGGSQDGEIKGYLMLSNETQRKEILDNILKASLKEDAEYSNIVAKNYDINSDEVNKPFILSSDVVAKNMIEKAGKKYIFKLGDILGPQQELYNERPRQQSIDVGSAHEYVRNITIAIPDGYKVRGLEEVKRNITYDFEGKKNMGFVSDYQVNGNKITITINEYYHKVLLPLSVYDDFQKVINAAADFNKVTIIFEN</sequence>
<dbReference type="Gene3D" id="2.60.120.1130">
    <property type="match status" value="1"/>
</dbReference>
<gene>
    <name evidence="2" type="ORF">EGI31_04175</name>
</gene>
<comment type="caution">
    <text evidence="2">The sequence shown here is derived from an EMBL/GenBank/DDBJ whole genome shotgun (WGS) entry which is preliminary data.</text>
</comment>
<feature type="chain" id="PRO_5042073754" evidence="1">
    <location>
        <begin position="18"/>
        <end position="649"/>
    </location>
</feature>
<dbReference type="Gene3D" id="2.60.40.3140">
    <property type="match status" value="1"/>
</dbReference>
<proteinExistence type="predicted"/>